<evidence type="ECO:0000313" key="3">
    <source>
        <dbReference type="Proteomes" id="UP000092840"/>
    </source>
</evidence>
<evidence type="ECO:0000313" key="2">
    <source>
        <dbReference type="EMBL" id="SBT21810.1"/>
    </source>
</evidence>
<name>A0A1C3JUS2_9GAMM</name>
<proteinExistence type="predicted"/>
<dbReference type="RefSeq" id="WP_067037980.1">
    <property type="nucleotide sequence ID" value="NZ_FLRA01000023.1"/>
</dbReference>
<organism evidence="1 4">
    <name type="scientific">Marinomonas gallaica</name>
    <dbReference type="NCBI Taxonomy" id="1806667"/>
    <lineage>
        <taxon>Bacteria</taxon>
        <taxon>Pseudomonadati</taxon>
        <taxon>Pseudomonadota</taxon>
        <taxon>Gammaproteobacteria</taxon>
        <taxon>Oceanospirillales</taxon>
        <taxon>Oceanospirillaceae</taxon>
        <taxon>Marinomonas</taxon>
    </lineage>
</organism>
<dbReference type="AlphaFoldDB" id="A0A1C3JUS2"/>
<accession>A0A1C3JUS2</accession>
<sequence>MQPKFTVQIDSFKKIKQIDNAWSDSDYKAMLALMGFDDDVEAMSSSELRDMCMMSFNDQTPQEAAAIVLTHLFPELTEGKVDQISHDMLDDRAWEQYPNCLYHESLFSAYALLREAFNGTFAQPTGVALGLTVSAANQEDMEIFDTSPQSAMVRLLANGQSEDALIHRLYEDQIQGDTFEEAPGIIWQLQQIADNGSSRQFNLMSSEFWFGSFEDVETFEATSHADS</sequence>
<protein>
    <submittedName>
        <fullName evidence="1">Uncharacterized protein</fullName>
    </submittedName>
</protein>
<keyword evidence="3" id="KW-1185">Reference proteome</keyword>
<dbReference type="EMBL" id="FLRA01000023">
    <property type="protein sequence ID" value="SBT18855.1"/>
    <property type="molecule type" value="Genomic_DNA"/>
</dbReference>
<evidence type="ECO:0000313" key="1">
    <source>
        <dbReference type="EMBL" id="SBT18855.1"/>
    </source>
</evidence>
<gene>
    <name evidence="1" type="ORF">MGA5115_03016</name>
    <name evidence="2" type="ORF">MGA5116_02420</name>
</gene>
<evidence type="ECO:0000313" key="4">
    <source>
        <dbReference type="Proteomes" id="UP000092871"/>
    </source>
</evidence>
<reference evidence="1 4" key="1">
    <citation type="submission" date="2016-06" db="EMBL/GenBank/DDBJ databases">
        <authorList>
            <person name="Kjaerup R.B."/>
            <person name="Dalgaard T.S."/>
            <person name="Juul-Madsen H.R."/>
        </authorList>
    </citation>
    <scope>NUCLEOTIDE SEQUENCE [LARGE SCALE GENOMIC DNA]</scope>
    <source>
        <strain evidence="1 4">CECT 5115</strain>
    </source>
</reference>
<dbReference type="OrthoDB" id="1118033at2"/>
<dbReference type="Proteomes" id="UP000092871">
    <property type="component" value="Unassembled WGS sequence"/>
</dbReference>
<dbReference type="Proteomes" id="UP000092840">
    <property type="component" value="Unassembled WGS sequence"/>
</dbReference>
<dbReference type="EMBL" id="FLRB01000013">
    <property type="protein sequence ID" value="SBT21810.1"/>
    <property type="molecule type" value="Genomic_DNA"/>
</dbReference>
<reference evidence="2 3" key="2">
    <citation type="submission" date="2016-06" db="EMBL/GenBank/DDBJ databases">
        <authorList>
            <person name="Rodrigo-Torres L."/>
            <person name="Arahal D.R."/>
        </authorList>
    </citation>
    <scope>NUCLEOTIDE SEQUENCE [LARGE SCALE GENOMIC DNA]</scope>
    <source>
        <strain evidence="2 3">CECT 5116</strain>
    </source>
</reference>